<organism evidence="2 3">
    <name type="scientific">Romanomermis culicivorax</name>
    <name type="common">Nematode worm</name>
    <dbReference type="NCBI Taxonomy" id="13658"/>
    <lineage>
        <taxon>Eukaryota</taxon>
        <taxon>Metazoa</taxon>
        <taxon>Ecdysozoa</taxon>
        <taxon>Nematoda</taxon>
        <taxon>Enoplea</taxon>
        <taxon>Dorylaimia</taxon>
        <taxon>Mermithida</taxon>
        <taxon>Mermithoidea</taxon>
        <taxon>Mermithidae</taxon>
        <taxon>Romanomermis</taxon>
    </lineage>
</organism>
<accession>A0A915L7E2</accession>
<feature type="region of interest" description="Disordered" evidence="1">
    <location>
        <begin position="1"/>
        <end position="20"/>
    </location>
</feature>
<evidence type="ECO:0000313" key="2">
    <source>
        <dbReference type="Proteomes" id="UP000887565"/>
    </source>
</evidence>
<evidence type="ECO:0000256" key="1">
    <source>
        <dbReference type="SAM" id="MobiDB-lite"/>
    </source>
</evidence>
<sequence>MDATARDTGNSNTIRKDNQRLLPSLKTTRKCVVGLQMKNRFSLTAFVYNRLLANKNRGTCK</sequence>
<reference evidence="3" key="1">
    <citation type="submission" date="2022-11" db="UniProtKB">
        <authorList>
            <consortium name="WormBaseParasite"/>
        </authorList>
    </citation>
    <scope>IDENTIFICATION</scope>
</reference>
<dbReference type="AlphaFoldDB" id="A0A915L7E2"/>
<evidence type="ECO:0000313" key="3">
    <source>
        <dbReference type="WBParaSite" id="nRc.2.0.1.t46737-RA"/>
    </source>
</evidence>
<dbReference type="Proteomes" id="UP000887565">
    <property type="component" value="Unplaced"/>
</dbReference>
<keyword evidence="2" id="KW-1185">Reference proteome</keyword>
<dbReference type="WBParaSite" id="nRc.2.0.1.t46737-RA">
    <property type="protein sequence ID" value="nRc.2.0.1.t46737-RA"/>
    <property type="gene ID" value="nRc.2.0.1.g46737"/>
</dbReference>
<name>A0A915L7E2_ROMCU</name>
<protein>
    <submittedName>
        <fullName evidence="3">Uncharacterized protein</fullName>
    </submittedName>
</protein>
<proteinExistence type="predicted"/>